<evidence type="ECO:0000313" key="2">
    <source>
        <dbReference type="Proteomes" id="UP000680365"/>
    </source>
</evidence>
<dbReference type="Proteomes" id="UP000680365">
    <property type="component" value="Unassembled WGS sequence"/>
</dbReference>
<dbReference type="EMBL" id="JAEDAM010000015">
    <property type="protein sequence ID" value="MBS8121782.1"/>
    <property type="molecule type" value="Genomic_DNA"/>
</dbReference>
<protein>
    <submittedName>
        <fullName evidence="1">Uncharacterized protein</fullName>
    </submittedName>
</protein>
<name>A0ABS5QL41_9BACT</name>
<dbReference type="RefSeq" id="WP_213348621.1">
    <property type="nucleotide sequence ID" value="NZ_JAEDAM010000015.1"/>
</dbReference>
<gene>
    <name evidence="1" type="ORF">VAMP_24n24</name>
</gene>
<keyword evidence="2" id="KW-1185">Reference proteome</keyword>
<reference evidence="1 2" key="1">
    <citation type="journal article" date="2021" name="Nat. Commun.">
        <title>Reductive evolution and unique predatory mode in the CPR bacterium Vampirococcus lugosii.</title>
        <authorList>
            <person name="Moreira D."/>
            <person name="Zivanovic Y."/>
            <person name="Lopez-Archilla A.I."/>
            <person name="Iniesto M."/>
            <person name="Lopez-Garcia P."/>
        </authorList>
    </citation>
    <scope>NUCLEOTIDE SEQUENCE [LARGE SCALE GENOMIC DNA]</scope>
    <source>
        <strain evidence="1">Chiprana</strain>
    </source>
</reference>
<evidence type="ECO:0000313" key="1">
    <source>
        <dbReference type="EMBL" id="MBS8121782.1"/>
    </source>
</evidence>
<comment type="caution">
    <text evidence="1">The sequence shown here is derived from an EMBL/GenBank/DDBJ whole genome shotgun (WGS) entry which is preliminary data.</text>
</comment>
<accession>A0ABS5QL41</accession>
<sequence>MQSYYIGESNNKLNEKYFYDNKTYFQDCLDENIEKCKSGGIYGFIPPNKTIDLGFYQNIYASGFNILLTGNNINTILHINNFTNDGNDKYLIQDKKFMFTGDIINQNLNLKLENKEDERIQFIFNLTGGNLLKKHKISQNLTGGFDIQVNQNLFIGNRKFFDKNIEYQNSFYIPPPQAYNLTGISNCSPSGTGIDLQRNRSGANIDWIDEIKYEYSIFSGNNLTLDNLLYTGNYLTGVDLGTGINLYTGSILYYTGSIFSSGTIYDGGEYSFGIEKYICVDDNCEQDKKTYGTVYKTGILLDCN</sequence>
<organism evidence="1 2">
    <name type="scientific">Candidatus Vampirococcus lugosii</name>
    <dbReference type="NCBI Taxonomy" id="2789015"/>
    <lineage>
        <taxon>Bacteria</taxon>
        <taxon>Candidatus Absconditibacteriota</taxon>
        <taxon>Vampirococcus</taxon>
    </lineage>
</organism>
<proteinExistence type="predicted"/>